<dbReference type="InterPro" id="IPR003395">
    <property type="entry name" value="RecF/RecN/SMC_N"/>
</dbReference>
<evidence type="ECO:0000256" key="3">
    <source>
        <dbReference type="ARBA" id="ARBA00022741"/>
    </source>
</evidence>
<dbReference type="SUPFAM" id="SSF52540">
    <property type="entry name" value="P-loop containing nucleoside triphosphate hydrolases"/>
    <property type="match status" value="1"/>
</dbReference>
<dbReference type="AlphaFoldDB" id="A0A1F7IJY3"/>
<organism evidence="8 9">
    <name type="scientific">Candidatus Roizmanbacteria bacterium RIFCSPLOWO2_01_FULL_38_11</name>
    <dbReference type="NCBI Taxonomy" id="1802060"/>
    <lineage>
        <taxon>Bacteria</taxon>
        <taxon>Candidatus Roizmaniibacteriota</taxon>
    </lineage>
</organism>
<comment type="subcellular location">
    <subcellularLocation>
        <location evidence="6">Cytoplasm</location>
    </subcellularLocation>
</comment>
<evidence type="ECO:0000256" key="1">
    <source>
        <dbReference type="ARBA" id="ARBA00022490"/>
    </source>
</evidence>
<dbReference type="Gene3D" id="1.20.1050.90">
    <property type="entry name" value="RecF/RecN/SMC, N-terminal domain"/>
    <property type="match status" value="1"/>
</dbReference>
<evidence type="ECO:0000259" key="7">
    <source>
        <dbReference type="Pfam" id="PF02463"/>
    </source>
</evidence>
<dbReference type="InterPro" id="IPR001238">
    <property type="entry name" value="DNA-binding_RecF"/>
</dbReference>
<dbReference type="PANTHER" id="PTHR32182:SF0">
    <property type="entry name" value="DNA REPLICATION AND REPAIR PROTEIN RECF"/>
    <property type="match status" value="1"/>
</dbReference>
<keyword evidence="3 6" id="KW-0547">Nucleotide-binding</keyword>
<dbReference type="GO" id="GO:0006260">
    <property type="term" value="P:DNA replication"/>
    <property type="evidence" value="ECO:0007669"/>
    <property type="project" value="UniProtKB-UniRule"/>
</dbReference>
<dbReference type="Gene3D" id="3.40.50.300">
    <property type="entry name" value="P-loop containing nucleotide triphosphate hydrolases"/>
    <property type="match status" value="1"/>
</dbReference>
<evidence type="ECO:0000256" key="6">
    <source>
        <dbReference type="HAMAP-Rule" id="MF_00365"/>
    </source>
</evidence>
<accession>A0A1F7IJY3</accession>
<feature type="binding site" evidence="6">
    <location>
        <begin position="30"/>
        <end position="37"/>
    </location>
    <ligand>
        <name>ATP</name>
        <dbReference type="ChEBI" id="CHEBI:30616"/>
    </ligand>
</feature>
<evidence type="ECO:0000256" key="4">
    <source>
        <dbReference type="ARBA" id="ARBA00022840"/>
    </source>
</evidence>
<evidence type="ECO:0000256" key="5">
    <source>
        <dbReference type="ARBA" id="ARBA00023125"/>
    </source>
</evidence>
<keyword evidence="6" id="KW-0234">DNA repair</keyword>
<evidence type="ECO:0000313" key="9">
    <source>
        <dbReference type="Proteomes" id="UP000179072"/>
    </source>
</evidence>
<dbReference type="GO" id="GO:0009432">
    <property type="term" value="P:SOS response"/>
    <property type="evidence" value="ECO:0007669"/>
    <property type="project" value="UniProtKB-UniRule"/>
</dbReference>
<dbReference type="InterPro" id="IPR042174">
    <property type="entry name" value="RecF_2"/>
</dbReference>
<reference evidence="8 9" key="1">
    <citation type="journal article" date="2016" name="Nat. Commun.">
        <title>Thousands of microbial genomes shed light on interconnected biogeochemical processes in an aquifer system.</title>
        <authorList>
            <person name="Anantharaman K."/>
            <person name="Brown C.T."/>
            <person name="Hug L.A."/>
            <person name="Sharon I."/>
            <person name="Castelle C.J."/>
            <person name="Probst A.J."/>
            <person name="Thomas B.C."/>
            <person name="Singh A."/>
            <person name="Wilkins M.J."/>
            <person name="Karaoz U."/>
            <person name="Brodie E.L."/>
            <person name="Williams K.H."/>
            <person name="Hubbard S.S."/>
            <person name="Banfield J.F."/>
        </authorList>
    </citation>
    <scope>NUCLEOTIDE SEQUENCE [LARGE SCALE GENOMIC DNA]</scope>
</reference>
<keyword evidence="6" id="KW-0227">DNA damage</keyword>
<gene>
    <name evidence="6" type="primary">recF</name>
    <name evidence="8" type="ORF">A2957_02850</name>
</gene>
<comment type="caution">
    <text evidence="8">The sequence shown here is derived from an EMBL/GenBank/DDBJ whole genome shotgun (WGS) entry which is preliminary data.</text>
</comment>
<evidence type="ECO:0000256" key="2">
    <source>
        <dbReference type="ARBA" id="ARBA00022705"/>
    </source>
</evidence>
<dbReference type="PANTHER" id="PTHR32182">
    <property type="entry name" value="DNA REPLICATION AND REPAIR PROTEIN RECF"/>
    <property type="match status" value="1"/>
</dbReference>
<evidence type="ECO:0000313" key="8">
    <source>
        <dbReference type="EMBL" id="OGK43664.1"/>
    </source>
</evidence>
<keyword evidence="4 6" id="KW-0067">ATP-binding</keyword>
<comment type="function">
    <text evidence="6">The RecF protein is involved in DNA metabolism; it is required for DNA replication and normal SOS inducibility. RecF binds preferentially to single-stranded, linear DNA. It also seems to bind ATP.</text>
</comment>
<dbReference type="Pfam" id="PF02463">
    <property type="entry name" value="SMC_N"/>
    <property type="match status" value="1"/>
</dbReference>
<proteinExistence type="inferred from homology"/>
<keyword evidence="5 6" id="KW-0238">DNA-binding</keyword>
<dbReference type="Proteomes" id="UP000179072">
    <property type="component" value="Unassembled WGS sequence"/>
</dbReference>
<dbReference type="NCBIfam" id="TIGR00611">
    <property type="entry name" value="recf"/>
    <property type="match status" value="1"/>
</dbReference>
<dbReference type="HAMAP" id="MF_00365">
    <property type="entry name" value="RecF"/>
    <property type="match status" value="1"/>
</dbReference>
<comment type="similarity">
    <text evidence="6">Belongs to the RecF family.</text>
</comment>
<keyword evidence="6" id="KW-0742">SOS response</keyword>
<keyword evidence="2 6" id="KW-0235">DNA replication</keyword>
<feature type="domain" description="RecF/RecN/SMC N-terminal" evidence="7">
    <location>
        <begin position="3"/>
        <end position="338"/>
    </location>
</feature>
<sequence length="348" mass="40951">MILQSVFLENFRNFKKQTFTFEETTTLILGDNSKGKTNLLESIFFICMGKGIKNEKQEELIAFDENQTTISAEFSDRDQITRFRIGIEKGIGLKKTYLVNNSKKILGQYLKLAPPAVLFSPELMNVVSGQPSERRSYIDMILERIDIEYKKRLQNYQSGMRRRNKVLEREENREKLKEVLTFWNTYLIEQAIYIQEKREWICAVLNKNPSLSGHSFSIEYIKNEMSEERFRDYADKEYYQKRTLIGPQRDDYFLYKKSSEDVQDVNVHKYCSRGEQRLALFWLIFNHIQILYTELGAKPIVLLDDILSELDEANKKVIFEQIEGYQTIISTTEEDVVRGKGKKGIINL</sequence>
<protein>
    <recommendedName>
        <fullName evidence="6">DNA replication and repair protein RecF</fullName>
    </recommendedName>
</protein>
<dbReference type="GO" id="GO:0006302">
    <property type="term" value="P:double-strand break repair"/>
    <property type="evidence" value="ECO:0007669"/>
    <property type="project" value="TreeGrafter"/>
</dbReference>
<dbReference type="GO" id="GO:0003697">
    <property type="term" value="F:single-stranded DNA binding"/>
    <property type="evidence" value="ECO:0007669"/>
    <property type="project" value="UniProtKB-UniRule"/>
</dbReference>
<dbReference type="InterPro" id="IPR027417">
    <property type="entry name" value="P-loop_NTPase"/>
</dbReference>
<dbReference type="STRING" id="1802060.A2957_02850"/>
<name>A0A1F7IJY3_9BACT</name>
<dbReference type="GO" id="GO:0005524">
    <property type="term" value="F:ATP binding"/>
    <property type="evidence" value="ECO:0007669"/>
    <property type="project" value="UniProtKB-UniRule"/>
</dbReference>
<dbReference type="EMBL" id="MGAK01000033">
    <property type="protein sequence ID" value="OGK43664.1"/>
    <property type="molecule type" value="Genomic_DNA"/>
</dbReference>
<dbReference type="GO" id="GO:0005737">
    <property type="term" value="C:cytoplasm"/>
    <property type="evidence" value="ECO:0007669"/>
    <property type="project" value="UniProtKB-SubCell"/>
</dbReference>
<keyword evidence="1 6" id="KW-0963">Cytoplasm</keyword>
<dbReference type="GO" id="GO:0000731">
    <property type="term" value="P:DNA synthesis involved in DNA repair"/>
    <property type="evidence" value="ECO:0007669"/>
    <property type="project" value="TreeGrafter"/>
</dbReference>